<keyword evidence="1" id="KW-0812">Transmembrane</keyword>
<keyword evidence="3" id="KW-1185">Reference proteome</keyword>
<sequence length="168" mass="16891">MLGIVLLIVGGVGLVLTLLSVLGVDAGGVDVHLGDSGAGLLSIVTPFATGFGLLAGGLLTFTETATWPALLVGALAGVVLSVAAVVVLGYLVGAEAELPNVDLIGSAVRIVEPVTPGRFGIGEVRTPLGTRQVTVTSDAPLEHNDEAVIVDRIDGGDNYVVARISLTD</sequence>
<evidence type="ECO:0000313" key="3">
    <source>
        <dbReference type="Proteomes" id="UP001501170"/>
    </source>
</evidence>
<comment type="caution">
    <text evidence="2">The sequence shown here is derived from an EMBL/GenBank/DDBJ whole genome shotgun (WGS) entry which is preliminary data.</text>
</comment>
<evidence type="ECO:0008006" key="4">
    <source>
        <dbReference type="Google" id="ProtNLM"/>
    </source>
</evidence>
<dbReference type="EMBL" id="BAAARB010000023">
    <property type="protein sequence ID" value="GAA2390556.1"/>
    <property type="molecule type" value="Genomic_DNA"/>
</dbReference>
<proteinExistence type="predicted"/>
<accession>A0ABN3HYB7</accession>
<dbReference type="RefSeq" id="WP_006894990.1">
    <property type="nucleotide sequence ID" value="NZ_BAAARB010000023.1"/>
</dbReference>
<keyword evidence="1" id="KW-1133">Transmembrane helix</keyword>
<feature type="transmembrane region" description="Helical" evidence="1">
    <location>
        <begin position="39"/>
        <end position="62"/>
    </location>
</feature>
<name>A0ABN3HYB7_9ACTN</name>
<protein>
    <recommendedName>
        <fullName evidence="4">NfeD-like C-terminal domain-containing protein</fullName>
    </recommendedName>
</protein>
<reference evidence="2 3" key="1">
    <citation type="journal article" date="2019" name="Int. J. Syst. Evol. Microbiol.">
        <title>The Global Catalogue of Microorganisms (GCM) 10K type strain sequencing project: providing services to taxonomists for standard genome sequencing and annotation.</title>
        <authorList>
            <consortium name="The Broad Institute Genomics Platform"/>
            <consortium name="The Broad Institute Genome Sequencing Center for Infectious Disease"/>
            <person name="Wu L."/>
            <person name="Ma J."/>
        </authorList>
    </citation>
    <scope>NUCLEOTIDE SEQUENCE [LARGE SCALE GENOMIC DNA]</scope>
    <source>
        <strain evidence="2 3">JCM 16227</strain>
    </source>
</reference>
<organism evidence="2 3">
    <name type="scientific">Gordonia cholesterolivorans</name>
    <dbReference type="NCBI Taxonomy" id="559625"/>
    <lineage>
        <taxon>Bacteria</taxon>
        <taxon>Bacillati</taxon>
        <taxon>Actinomycetota</taxon>
        <taxon>Actinomycetes</taxon>
        <taxon>Mycobacteriales</taxon>
        <taxon>Gordoniaceae</taxon>
        <taxon>Gordonia</taxon>
    </lineage>
</organism>
<dbReference type="Proteomes" id="UP001501170">
    <property type="component" value="Unassembled WGS sequence"/>
</dbReference>
<gene>
    <name evidence="2" type="ORF">GCM10009855_33240</name>
</gene>
<evidence type="ECO:0000313" key="2">
    <source>
        <dbReference type="EMBL" id="GAA2390556.1"/>
    </source>
</evidence>
<feature type="transmembrane region" description="Helical" evidence="1">
    <location>
        <begin position="69"/>
        <end position="92"/>
    </location>
</feature>
<keyword evidence="1" id="KW-0472">Membrane</keyword>
<evidence type="ECO:0000256" key="1">
    <source>
        <dbReference type="SAM" id="Phobius"/>
    </source>
</evidence>